<feature type="non-terminal residue" evidence="2">
    <location>
        <position position="1"/>
    </location>
</feature>
<dbReference type="Proteomes" id="UP000027195">
    <property type="component" value="Unassembled WGS sequence"/>
</dbReference>
<protein>
    <submittedName>
        <fullName evidence="2">Uncharacterized protein</fullName>
    </submittedName>
</protein>
<dbReference type="STRING" id="930990.A0A067M2R3"/>
<dbReference type="HOGENOM" id="CLU_002498_9_1_1"/>
<accession>A0A067M2R3</accession>
<feature type="region of interest" description="Disordered" evidence="1">
    <location>
        <begin position="1"/>
        <end position="22"/>
    </location>
</feature>
<reference evidence="3" key="1">
    <citation type="journal article" date="2014" name="Proc. Natl. Acad. Sci. U.S.A.">
        <title>Extensive sampling of basidiomycete genomes demonstrates inadequacy of the white-rot/brown-rot paradigm for wood decay fungi.</title>
        <authorList>
            <person name="Riley R."/>
            <person name="Salamov A.A."/>
            <person name="Brown D.W."/>
            <person name="Nagy L.G."/>
            <person name="Floudas D."/>
            <person name="Held B.W."/>
            <person name="Levasseur A."/>
            <person name="Lombard V."/>
            <person name="Morin E."/>
            <person name="Otillar R."/>
            <person name="Lindquist E.A."/>
            <person name="Sun H."/>
            <person name="LaButti K.M."/>
            <person name="Schmutz J."/>
            <person name="Jabbour D."/>
            <person name="Luo H."/>
            <person name="Baker S.E."/>
            <person name="Pisabarro A.G."/>
            <person name="Walton J.D."/>
            <person name="Blanchette R.A."/>
            <person name="Henrissat B."/>
            <person name="Martin F."/>
            <person name="Cullen D."/>
            <person name="Hibbett D.S."/>
            <person name="Grigoriev I.V."/>
        </authorList>
    </citation>
    <scope>NUCLEOTIDE SEQUENCE [LARGE SCALE GENOMIC DNA]</scope>
    <source>
        <strain evidence="3">FD-172 SS1</strain>
    </source>
</reference>
<evidence type="ECO:0000256" key="1">
    <source>
        <dbReference type="SAM" id="MobiDB-lite"/>
    </source>
</evidence>
<evidence type="ECO:0000313" key="3">
    <source>
        <dbReference type="Proteomes" id="UP000027195"/>
    </source>
</evidence>
<organism evidence="2 3">
    <name type="scientific">Botryobasidium botryosum (strain FD-172 SS1)</name>
    <dbReference type="NCBI Taxonomy" id="930990"/>
    <lineage>
        <taxon>Eukaryota</taxon>
        <taxon>Fungi</taxon>
        <taxon>Dikarya</taxon>
        <taxon>Basidiomycota</taxon>
        <taxon>Agaricomycotina</taxon>
        <taxon>Agaricomycetes</taxon>
        <taxon>Cantharellales</taxon>
        <taxon>Botryobasidiaceae</taxon>
        <taxon>Botryobasidium</taxon>
    </lineage>
</organism>
<dbReference type="AlphaFoldDB" id="A0A067M2R3"/>
<proteinExistence type="predicted"/>
<dbReference type="EMBL" id="KL198074">
    <property type="protein sequence ID" value="KDQ09819.1"/>
    <property type="molecule type" value="Genomic_DNA"/>
</dbReference>
<dbReference type="InParanoid" id="A0A067M2R3"/>
<sequence length="188" mass="21604">LKDFLISESRGDSHRGQEYSNEDRRALRIQDDTIHSHSGIRFNYTTYDARRGQDAISLKSGRDCTMTVTGDPTQQGPFWYARVLGIYHATVTDTGTGIRSLPKRVDFLWVWWFDRVSNEIGLPEIAYLPLSDNAAFSFVSPNDVIRACHVIPAFSKHRDVVLDGRNRIKRASFVQDEQGDWNSYYVNR</sequence>
<keyword evidence="3" id="KW-1185">Reference proteome</keyword>
<evidence type="ECO:0000313" key="2">
    <source>
        <dbReference type="EMBL" id="KDQ09819.1"/>
    </source>
</evidence>
<name>A0A067M2R3_BOTB1</name>
<dbReference type="OrthoDB" id="3183767at2759"/>
<gene>
    <name evidence="2" type="ORF">BOTBODRAFT_116703</name>
</gene>